<dbReference type="NCBIfam" id="TIGR02138">
    <property type="entry name" value="phosphate_pstC"/>
    <property type="match status" value="1"/>
</dbReference>
<evidence type="ECO:0000256" key="1">
    <source>
        <dbReference type="ARBA" id="ARBA00004651"/>
    </source>
</evidence>
<evidence type="ECO:0000256" key="9">
    <source>
        <dbReference type="SAM" id="MobiDB-lite"/>
    </source>
</evidence>
<sequence>MPDRSPGLSEPAPPVAPGPPRRDVSLRRWLGSPLALAPLILLGLVVAVLALASEGQYFGLSFWGPVWDFIPTDPAGSTYGIALFALGTAITAGVALLLASSLSLAISIALTVYLPRRLSRVLTTLTDLLAGIPSVVYGIWGFVVLAPYFASTVEPNLRNALGWLPGFGGPESAIGGGTGLLLGIFILTLMVIPLTTAVMRESLRSVPRDVVEAGLALGATPWEVVRRVRLRVARRGLWGAVFLGFGRAIGESVALAMVLGNTIQYPPSIYAGSYTIASFIFTQLDSAFFYPELLRVLVEFALVILLITIAFNLLGQRAVSGVPSRTVPGAGGRA</sequence>
<keyword evidence="8 10" id="KW-0472">Membrane</keyword>
<dbReference type="Gene3D" id="1.10.3720.10">
    <property type="entry name" value="MetI-like"/>
    <property type="match status" value="1"/>
</dbReference>
<keyword evidence="3" id="KW-0813">Transport</keyword>
<dbReference type="PANTHER" id="PTHR30425">
    <property type="entry name" value="PHOSPHATE TRANSPORT SYSTEM PERMEASE PROTEIN PST"/>
    <property type="match status" value="1"/>
</dbReference>
<keyword evidence="7 10" id="KW-1133">Transmembrane helix</keyword>
<dbReference type="PROSITE" id="PS50928">
    <property type="entry name" value="ABC_TM1"/>
    <property type="match status" value="1"/>
</dbReference>
<organism evidence="12">
    <name type="scientific">mine drainage metagenome</name>
    <dbReference type="NCBI Taxonomy" id="410659"/>
    <lineage>
        <taxon>unclassified sequences</taxon>
        <taxon>metagenomes</taxon>
        <taxon>ecological metagenomes</taxon>
    </lineage>
</organism>
<dbReference type="SUPFAM" id="SSF161098">
    <property type="entry name" value="MetI-like"/>
    <property type="match status" value="1"/>
</dbReference>
<comment type="subcellular location">
    <subcellularLocation>
        <location evidence="1">Cell membrane</location>
        <topology evidence="1">Multi-pass membrane protein</topology>
    </subcellularLocation>
</comment>
<feature type="transmembrane region" description="Helical" evidence="10">
    <location>
        <begin position="135"/>
        <end position="153"/>
    </location>
</feature>
<evidence type="ECO:0000256" key="8">
    <source>
        <dbReference type="ARBA" id="ARBA00023136"/>
    </source>
</evidence>
<evidence type="ECO:0000256" key="6">
    <source>
        <dbReference type="ARBA" id="ARBA00022692"/>
    </source>
</evidence>
<proteinExistence type="inferred from homology"/>
<dbReference type="Pfam" id="PF00528">
    <property type="entry name" value="BPD_transp_1"/>
    <property type="match status" value="1"/>
</dbReference>
<dbReference type="EMBL" id="AUZY01004897">
    <property type="protein sequence ID" value="EQD61323.1"/>
    <property type="molecule type" value="Genomic_DNA"/>
</dbReference>
<evidence type="ECO:0000256" key="7">
    <source>
        <dbReference type="ARBA" id="ARBA00022989"/>
    </source>
</evidence>
<dbReference type="AlphaFoldDB" id="T1AY84"/>
<accession>T1AY84</accession>
<feature type="region of interest" description="Disordered" evidence="9">
    <location>
        <begin position="1"/>
        <end position="20"/>
    </location>
</feature>
<evidence type="ECO:0000313" key="12">
    <source>
        <dbReference type="EMBL" id="EQD61323.1"/>
    </source>
</evidence>
<dbReference type="GO" id="GO:0005886">
    <property type="term" value="C:plasma membrane"/>
    <property type="evidence" value="ECO:0007669"/>
    <property type="project" value="UniProtKB-SubCell"/>
</dbReference>
<protein>
    <submittedName>
        <fullName evidence="12">Phosphate ABC transporter, permease protein PstC</fullName>
    </submittedName>
</protein>
<dbReference type="PANTHER" id="PTHR30425:SF1">
    <property type="entry name" value="PHOSPHATE TRANSPORT SYSTEM PERMEASE PROTEIN PSTC"/>
    <property type="match status" value="1"/>
</dbReference>
<evidence type="ECO:0000256" key="3">
    <source>
        <dbReference type="ARBA" id="ARBA00022448"/>
    </source>
</evidence>
<evidence type="ECO:0000256" key="5">
    <source>
        <dbReference type="ARBA" id="ARBA00022592"/>
    </source>
</evidence>
<keyword evidence="5" id="KW-0592">Phosphate transport</keyword>
<feature type="domain" description="ABC transmembrane type-1" evidence="11">
    <location>
        <begin position="85"/>
        <end position="315"/>
    </location>
</feature>
<evidence type="ECO:0000256" key="2">
    <source>
        <dbReference type="ARBA" id="ARBA00007069"/>
    </source>
</evidence>
<name>T1AY84_9ZZZZ</name>
<reference evidence="12" key="2">
    <citation type="journal article" date="2014" name="ISME J.">
        <title>Microbial stratification in low pH oxic and suboxic macroscopic growths along an acid mine drainage.</title>
        <authorList>
            <person name="Mendez-Garcia C."/>
            <person name="Mesa V."/>
            <person name="Sprenger R.R."/>
            <person name="Richter M."/>
            <person name="Diez M.S."/>
            <person name="Solano J."/>
            <person name="Bargiela R."/>
            <person name="Golyshina O.V."/>
            <person name="Manteca A."/>
            <person name="Ramos J.L."/>
            <person name="Gallego J.R."/>
            <person name="Llorente I."/>
            <person name="Martins Dos Santos V.A."/>
            <person name="Jensen O.N."/>
            <person name="Pelaez A.I."/>
            <person name="Sanchez J."/>
            <person name="Ferrer M."/>
        </authorList>
    </citation>
    <scope>NUCLEOTIDE SEQUENCE</scope>
</reference>
<dbReference type="InterPro" id="IPR035906">
    <property type="entry name" value="MetI-like_sf"/>
</dbReference>
<keyword evidence="6 10" id="KW-0812">Transmembrane</keyword>
<dbReference type="InterPro" id="IPR011864">
    <property type="entry name" value="Phosphate_PstC"/>
</dbReference>
<gene>
    <name evidence="12" type="ORF">B1B_07677</name>
</gene>
<comment type="similarity">
    <text evidence="2">Belongs to the binding-protein-dependent transport system permease family. CysTW subfamily.</text>
</comment>
<dbReference type="InterPro" id="IPR051124">
    <property type="entry name" value="Phosphate_Transport_Permease"/>
</dbReference>
<feature type="transmembrane region" description="Helical" evidence="10">
    <location>
        <begin position="236"/>
        <end position="259"/>
    </location>
</feature>
<feature type="transmembrane region" description="Helical" evidence="10">
    <location>
        <begin position="173"/>
        <end position="198"/>
    </location>
</feature>
<reference evidence="12" key="1">
    <citation type="submission" date="2013-08" db="EMBL/GenBank/DDBJ databases">
        <authorList>
            <person name="Mendez C."/>
            <person name="Richter M."/>
            <person name="Ferrer M."/>
            <person name="Sanchez J."/>
        </authorList>
    </citation>
    <scope>NUCLEOTIDE SEQUENCE</scope>
</reference>
<feature type="transmembrane region" description="Helical" evidence="10">
    <location>
        <begin position="81"/>
        <end position="114"/>
    </location>
</feature>
<dbReference type="CDD" id="cd06261">
    <property type="entry name" value="TM_PBP2"/>
    <property type="match status" value="1"/>
</dbReference>
<evidence type="ECO:0000259" key="11">
    <source>
        <dbReference type="PROSITE" id="PS50928"/>
    </source>
</evidence>
<comment type="caution">
    <text evidence="12">The sequence shown here is derived from an EMBL/GenBank/DDBJ whole genome shotgun (WGS) entry which is preliminary data.</text>
</comment>
<dbReference type="GO" id="GO:0005315">
    <property type="term" value="F:phosphate transmembrane transporter activity"/>
    <property type="evidence" value="ECO:0007669"/>
    <property type="project" value="InterPro"/>
</dbReference>
<keyword evidence="4" id="KW-1003">Cell membrane</keyword>
<evidence type="ECO:0000256" key="4">
    <source>
        <dbReference type="ARBA" id="ARBA00022475"/>
    </source>
</evidence>
<dbReference type="InterPro" id="IPR000515">
    <property type="entry name" value="MetI-like"/>
</dbReference>
<feature type="transmembrane region" description="Helical" evidence="10">
    <location>
        <begin position="296"/>
        <end position="315"/>
    </location>
</feature>
<feature type="transmembrane region" description="Helical" evidence="10">
    <location>
        <begin position="29"/>
        <end position="52"/>
    </location>
</feature>
<evidence type="ECO:0000256" key="10">
    <source>
        <dbReference type="SAM" id="Phobius"/>
    </source>
</evidence>
<dbReference type="GO" id="GO:0006817">
    <property type="term" value="P:phosphate ion transport"/>
    <property type="evidence" value="ECO:0007669"/>
    <property type="project" value="UniProtKB-KW"/>
</dbReference>